<dbReference type="EMBL" id="SBKQ01000007">
    <property type="protein sequence ID" value="RXR32226.1"/>
    <property type="molecule type" value="Genomic_DNA"/>
</dbReference>
<dbReference type="RefSeq" id="WP_129464341.1">
    <property type="nucleotide sequence ID" value="NZ_SBKQ01000007.1"/>
</dbReference>
<dbReference type="OrthoDB" id="677051at2"/>
<dbReference type="SUPFAM" id="SSF52833">
    <property type="entry name" value="Thioredoxin-like"/>
    <property type="match status" value="1"/>
</dbReference>
<gene>
    <name evidence="1" type="primary">ytxJ</name>
    <name evidence="1" type="ORF">EQG68_08275</name>
</gene>
<accession>A0A4V1N4H9</accession>
<reference evidence="2" key="1">
    <citation type="submission" date="2019-01" db="EMBL/GenBank/DDBJ databases">
        <title>Cytophagaceae bacterium strain CAR-16.</title>
        <authorList>
            <person name="Chen W.-M."/>
        </authorList>
    </citation>
    <scope>NUCLEOTIDE SEQUENCE [LARGE SCALE GENOMIC DNA]</scope>
    <source>
        <strain evidence="2">ICH-30</strain>
    </source>
</reference>
<dbReference type="Pfam" id="PF11009">
    <property type="entry name" value="BrxC"/>
    <property type="match status" value="1"/>
</dbReference>
<dbReference type="InterPro" id="IPR022551">
    <property type="entry name" value="BrxC"/>
</dbReference>
<comment type="caution">
    <text evidence="1">The sequence shown here is derived from an EMBL/GenBank/DDBJ whole genome shotgun (WGS) entry which is preliminary data.</text>
</comment>
<organism evidence="1 2">
    <name type="scientific">Flavobacterium piscinae</name>
    <dbReference type="NCBI Taxonomy" id="2506424"/>
    <lineage>
        <taxon>Bacteria</taxon>
        <taxon>Pseudomonadati</taxon>
        <taxon>Bacteroidota</taxon>
        <taxon>Flavobacteriia</taxon>
        <taxon>Flavobacteriales</taxon>
        <taxon>Flavobacteriaceae</taxon>
        <taxon>Flavobacterium</taxon>
    </lineage>
</organism>
<dbReference type="InterPro" id="IPR036249">
    <property type="entry name" value="Thioredoxin-like_sf"/>
</dbReference>
<name>A0A4V1N4H9_9FLAO</name>
<evidence type="ECO:0000313" key="1">
    <source>
        <dbReference type="EMBL" id="RXR32226.1"/>
    </source>
</evidence>
<proteinExistence type="predicted"/>
<protein>
    <submittedName>
        <fullName evidence="1">Bacillithiol system redox-active protein YtxJ</fullName>
    </submittedName>
</protein>
<dbReference type="NCBIfam" id="TIGR04019">
    <property type="entry name" value="B_thiol_YtxJ"/>
    <property type="match status" value="1"/>
</dbReference>
<keyword evidence="2" id="KW-1185">Reference proteome</keyword>
<dbReference type="Gene3D" id="3.40.30.10">
    <property type="entry name" value="Glutaredoxin"/>
    <property type="match status" value="1"/>
</dbReference>
<dbReference type="Proteomes" id="UP000289734">
    <property type="component" value="Unassembled WGS sequence"/>
</dbReference>
<evidence type="ECO:0000313" key="2">
    <source>
        <dbReference type="Proteomes" id="UP000289734"/>
    </source>
</evidence>
<sequence>MNLFSSLFGNSEEEKSSKVGWRMLIDLGQLNEIVELSHQQPVLLFKHSTRCSISRFALKNFENEYDFEENKVKSYYLDLLEYRNISNEVATRFDVIHQSPQILLFYEGKCVYHNSHEGILINNIKKIINSLV</sequence>
<dbReference type="AlphaFoldDB" id="A0A4V1N4H9"/>